<evidence type="ECO:0000313" key="5">
    <source>
        <dbReference type="Proteomes" id="UP001153328"/>
    </source>
</evidence>
<name>A0A9W4H7E5_9ACTN</name>
<dbReference type="EMBL" id="CAJVAX010000021">
    <property type="protein sequence ID" value="CAG7656141.1"/>
    <property type="molecule type" value="Genomic_DNA"/>
</dbReference>
<dbReference type="PANTHER" id="PTHR47894:SF1">
    <property type="entry name" value="HTH-TYPE TRANSCRIPTIONAL REGULATOR VQSM"/>
    <property type="match status" value="1"/>
</dbReference>
<feature type="compositionally biased region" description="Pro residues" evidence="2">
    <location>
        <begin position="1"/>
        <end position="16"/>
    </location>
</feature>
<reference evidence="4" key="1">
    <citation type="submission" date="2021-06" db="EMBL/GenBank/DDBJ databases">
        <authorList>
            <person name="Arsene-Ploetze F."/>
        </authorList>
    </citation>
    <scope>NUCLEOTIDE SEQUENCE</scope>
    <source>
        <strain evidence="4">SBRY1</strain>
    </source>
</reference>
<accession>A0A9W4H7E5</accession>
<dbReference type="Pfam" id="PF12625">
    <property type="entry name" value="Arabinose_bd"/>
    <property type="match status" value="1"/>
</dbReference>
<dbReference type="SMART" id="SM00342">
    <property type="entry name" value="HTH_ARAC"/>
    <property type="match status" value="1"/>
</dbReference>
<dbReference type="InterPro" id="IPR018060">
    <property type="entry name" value="HTH_AraC"/>
</dbReference>
<feature type="compositionally biased region" description="Low complexity" evidence="2">
    <location>
        <begin position="360"/>
        <end position="376"/>
    </location>
</feature>
<gene>
    <name evidence="4" type="ORF">SBRY_70361</name>
</gene>
<dbReference type="GO" id="GO:0005829">
    <property type="term" value="C:cytosol"/>
    <property type="evidence" value="ECO:0007669"/>
    <property type="project" value="TreeGrafter"/>
</dbReference>
<dbReference type="AlphaFoldDB" id="A0A9W4H7E5"/>
<dbReference type="Proteomes" id="UP001153328">
    <property type="component" value="Unassembled WGS sequence"/>
</dbReference>
<dbReference type="InterPro" id="IPR032687">
    <property type="entry name" value="AraC-type_N"/>
</dbReference>
<dbReference type="PANTHER" id="PTHR47894">
    <property type="entry name" value="HTH-TYPE TRANSCRIPTIONAL REGULATOR GADX"/>
    <property type="match status" value="1"/>
</dbReference>
<keyword evidence="5" id="KW-1185">Reference proteome</keyword>
<organism evidence="4 5">
    <name type="scientific">Actinacidiphila bryophytorum</name>
    <dbReference type="NCBI Taxonomy" id="1436133"/>
    <lineage>
        <taxon>Bacteria</taxon>
        <taxon>Bacillati</taxon>
        <taxon>Actinomycetota</taxon>
        <taxon>Actinomycetes</taxon>
        <taxon>Kitasatosporales</taxon>
        <taxon>Streptomycetaceae</taxon>
        <taxon>Actinacidiphila</taxon>
    </lineage>
</organism>
<keyword evidence="1" id="KW-0238">DNA-binding</keyword>
<dbReference type="Gene3D" id="1.10.10.60">
    <property type="entry name" value="Homeodomain-like"/>
    <property type="match status" value="1"/>
</dbReference>
<comment type="caution">
    <text evidence="4">The sequence shown here is derived from an EMBL/GenBank/DDBJ whole genome shotgun (WGS) entry which is preliminary data.</text>
</comment>
<feature type="region of interest" description="Disordered" evidence="2">
    <location>
        <begin position="351"/>
        <end position="376"/>
    </location>
</feature>
<evidence type="ECO:0000313" key="4">
    <source>
        <dbReference type="EMBL" id="CAG7656141.1"/>
    </source>
</evidence>
<dbReference type="GO" id="GO:0000976">
    <property type="term" value="F:transcription cis-regulatory region binding"/>
    <property type="evidence" value="ECO:0007669"/>
    <property type="project" value="TreeGrafter"/>
</dbReference>
<feature type="domain" description="HTH araC/xylS-type" evidence="3">
    <location>
        <begin position="279"/>
        <end position="361"/>
    </location>
</feature>
<evidence type="ECO:0000259" key="3">
    <source>
        <dbReference type="SMART" id="SM00342"/>
    </source>
</evidence>
<proteinExistence type="predicted"/>
<dbReference type="GO" id="GO:0003700">
    <property type="term" value="F:DNA-binding transcription factor activity"/>
    <property type="evidence" value="ECO:0007669"/>
    <property type="project" value="InterPro"/>
</dbReference>
<feature type="region of interest" description="Disordered" evidence="2">
    <location>
        <begin position="1"/>
        <end position="25"/>
    </location>
</feature>
<protein>
    <submittedName>
        <fullName evidence="4">Transcriptional regulator, AraC family</fullName>
    </submittedName>
</protein>
<dbReference type="RefSeq" id="WP_205045459.1">
    <property type="nucleotide sequence ID" value="NZ_CAJVAX010000021.1"/>
</dbReference>
<evidence type="ECO:0000256" key="1">
    <source>
        <dbReference type="ARBA" id="ARBA00023125"/>
    </source>
</evidence>
<sequence length="376" mass="39466">MPYPEPPAAGPPPAGPPVAGLPAAAEPAGSVPLTDCVVVPRFIARAAARNAAEAEAMVRAAGTPQVLAAPDTARSPALGTFRLWREVVRRTGRSDAGLLTAQEYRHGFFDLFDYLLSTAPTLGDGLALAAAHVHLVSNSSGFATEESDDEVTVSYRLLRPDEELRGLVAEFVLALLVGHLRHDTGRALSPTRVSFAHQAPRRITGYADCFGDAAVDFGAPADSITLHRRDLALPMTGADPVLASIIRRSAAAFPPPRRQDASPLPGLHAAILAQLADGRPSLAGTARRLAVSPRTLQRRLAETGTTWRAELDAVRRERSAGLRRAGTGSARQTAAQLGFAEARSLRRAVNRWQAGGTGRAAGAEPAPEAGQEAAAP</sequence>
<evidence type="ECO:0000256" key="2">
    <source>
        <dbReference type="SAM" id="MobiDB-lite"/>
    </source>
</evidence>